<evidence type="ECO:0000256" key="1">
    <source>
        <dbReference type="SAM" id="Coils"/>
    </source>
</evidence>
<dbReference type="Proteomes" id="UP000290288">
    <property type="component" value="Unassembled WGS sequence"/>
</dbReference>
<evidence type="ECO:0000256" key="2">
    <source>
        <dbReference type="SAM" id="MobiDB-lite"/>
    </source>
</evidence>
<keyword evidence="4" id="KW-1185">Reference proteome</keyword>
<evidence type="ECO:0000313" key="4">
    <source>
        <dbReference type="Proteomes" id="UP000290288"/>
    </source>
</evidence>
<dbReference type="OrthoDB" id="3062261at2759"/>
<feature type="coiled-coil region" evidence="1">
    <location>
        <begin position="26"/>
        <end position="60"/>
    </location>
</feature>
<sequence>MTVANRSEMLDACMADINWRKLQTMVAWLSRQHKRAREELRTAEKNFDDLDKTASKVQRDTWQRQMSEANENRLTKSDPSAMDLYNAKNSKEDVELSIIPLPSSFDVLPDGWMDLAQTEEELRVAQANEALELLRSDIGHKSYLYRANRALANGKRERTRGYDSINAVERSMRINAQKYRLALWALERLSVATKYPQFQALVREDTKAVTAIYDPNKPGLRTDIMSWIWKINIKEDSETHNYLDDIYRVNWIRSISVRDRWQEELVIVESEMECPALPRLPLVVFVFLYIEMLADALVELKSLDHAALLNLLQYATSRSRSIGLTYVTNHGRCSDKEKDHYLSYLSNELLTAAYILGYGVSVYTDRIPVPPSLRRMMRAVTQNQLANTAMLLQIVTSSDAKEHLLAHYSGDWWTGYPATWTDDSPRPVTSVTALVEHWRIQRRNAISLDRRNIVDAANLAGLSVAELQEAQSVAEDTVATLDLEWDLTSRQISLVNYRIAELTDLEKRLKALTEKKSLEHLKDDVAEGSTGGAKKQAGGGK</sequence>
<proteinExistence type="predicted"/>
<reference evidence="3 4" key="1">
    <citation type="submission" date="2019-01" db="EMBL/GenBank/DDBJ databases">
        <title>Draft genome sequence of Psathyrella aberdarensis IHI B618.</title>
        <authorList>
            <person name="Buettner E."/>
            <person name="Kellner H."/>
        </authorList>
    </citation>
    <scope>NUCLEOTIDE SEQUENCE [LARGE SCALE GENOMIC DNA]</scope>
    <source>
        <strain evidence="3 4">IHI B618</strain>
    </source>
</reference>
<evidence type="ECO:0000313" key="3">
    <source>
        <dbReference type="EMBL" id="RXW11360.1"/>
    </source>
</evidence>
<dbReference type="AlphaFoldDB" id="A0A4Q2CX45"/>
<feature type="region of interest" description="Disordered" evidence="2">
    <location>
        <begin position="520"/>
        <end position="541"/>
    </location>
</feature>
<keyword evidence="1" id="KW-0175">Coiled coil</keyword>
<comment type="caution">
    <text evidence="3">The sequence shown here is derived from an EMBL/GenBank/DDBJ whole genome shotgun (WGS) entry which is preliminary data.</text>
</comment>
<accession>A0A4Q2CX45</accession>
<protein>
    <submittedName>
        <fullName evidence="3">Uncharacterized protein</fullName>
    </submittedName>
</protein>
<gene>
    <name evidence="3" type="ORF">EST38_g14495</name>
</gene>
<feature type="compositionally biased region" description="Low complexity" evidence="2">
    <location>
        <begin position="532"/>
        <end position="541"/>
    </location>
</feature>
<dbReference type="EMBL" id="SDEE01001993">
    <property type="protein sequence ID" value="RXW11360.1"/>
    <property type="molecule type" value="Genomic_DNA"/>
</dbReference>
<name>A0A4Q2CX45_9AGAR</name>
<organism evidence="3 4">
    <name type="scientific">Candolleomyces aberdarensis</name>
    <dbReference type="NCBI Taxonomy" id="2316362"/>
    <lineage>
        <taxon>Eukaryota</taxon>
        <taxon>Fungi</taxon>
        <taxon>Dikarya</taxon>
        <taxon>Basidiomycota</taxon>
        <taxon>Agaricomycotina</taxon>
        <taxon>Agaricomycetes</taxon>
        <taxon>Agaricomycetidae</taxon>
        <taxon>Agaricales</taxon>
        <taxon>Agaricineae</taxon>
        <taxon>Psathyrellaceae</taxon>
        <taxon>Candolleomyces</taxon>
    </lineage>
</organism>